<protein>
    <recommendedName>
        <fullName evidence="3">non-specific serine/threonine protein kinase</fullName>
        <ecNumber evidence="3">2.7.11.1</ecNumber>
    </recommendedName>
</protein>
<evidence type="ECO:0000256" key="7">
    <source>
        <dbReference type="ARBA" id="ARBA00022692"/>
    </source>
</evidence>
<feature type="domain" description="Protein kinase" evidence="20">
    <location>
        <begin position="643"/>
        <end position="917"/>
    </location>
</feature>
<evidence type="ECO:0000313" key="21">
    <source>
        <dbReference type="EMBL" id="KAL3517942.1"/>
    </source>
</evidence>
<evidence type="ECO:0000256" key="4">
    <source>
        <dbReference type="ARBA" id="ARBA00022527"/>
    </source>
</evidence>
<dbReference type="SUPFAM" id="SSF56112">
    <property type="entry name" value="Protein kinase-like (PK-like)"/>
    <property type="match status" value="1"/>
</dbReference>
<keyword evidence="10 19" id="KW-0547">Nucleotide-binding</keyword>
<dbReference type="SUPFAM" id="SSF52058">
    <property type="entry name" value="L domain-like"/>
    <property type="match status" value="1"/>
</dbReference>
<accession>A0ABD2ZHP3</accession>
<dbReference type="FunFam" id="3.80.10.10:FF:000387">
    <property type="entry name" value="Probable LRR receptor-like serine/threonine-protein kinase At1g06840"/>
    <property type="match status" value="1"/>
</dbReference>
<comment type="caution">
    <text evidence="21">The sequence shown here is derived from an EMBL/GenBank/DDBJ whole genome shotgun (WGS) entry which is preliminary data.</text>
</comment>
<dbReference type="Pfam" id="PF00560">
    <property type="entry name" value="LRR_1"/>
    <property type="match status" value="3"/>
</dbReference>
<evidence type="ECO:0000256" key="14">
    <source>
        <dbReference type="ARBA" id="ARBA00023136"/>
    </source>
</evidence>
<dbReference type="Gene3D" id="3.30.200.20">
    <property type="entry name" value="Phosphorylase Kinase, domain 1"/>
    <property type="match status" value="1"/>
</dbReference>
<evidence type="ECO:0000256" key="12">
    <source>
        <dbReference type="ARBA" id="ARBA00022840"/>
    </source>
</evidence>
<keyword evidence="5" id="KW-0433">Leucine-rich repeat</keyword>
<keyword evidence="13" id="KW-1133">Transmembrane helix</keyword>
<evidence type="ECO:0000256" key="3">
    <source>
        <dbReference type="ARBA" id="ARBA00012513"/>
    </source>
</evidence>
<dbReference type="SMART" id="SM00369">
    <property type="entry name" value="LRR_TYP"/>
    <property type="match status" value="5"/>
</dbReference>
<reference evidence="21 22" key="1">
    <citation type="submission" date="2024-11" db="EMBL/GenBank/DDBJ databases">
        <title>A near-complete genome assembly of Cinchona calisaya.</title>
        <authorList>
            <person name="Lian D.C."/>
            <person name="Zhao X.W."/>
            <person name="Wei L."/>
        </authorList>
    </citation>
    <scope>NUCLEOTIDE SEQUENCE [LARGE SCALE GENOMIC DNA]</scope>
    <source>
        <tissue evidence="21">Nenye</tissue>
    </source>
</reference>
<evidence type="ECO:0000256" key="18">
    <source>
        <dbReference type="ARBA" id="ARBA00048679"/>
    </source>
</evidence>
<comment type="similarity">
    <text evidence="2">Belongs to the protein kinase superfamily. Ser/Thr protein kinase family.</text>
</comment>
<dbReference type="FunFam" id="3.30.200.20:FF:000328">
    <property type="entry name" value="Leucine-rich repeat protein kinase family protein"/>
    <property type="match status" value="1"/>
</dbReference>
<dbReference type="Gene3D" id="3.80.10.10">
    <property type="entry name" value="Ribonuclease Inhibitor"/>
    <property type="match status" value="3"/>
</dbReference>
<dbReference type="GO" id="GO:0005524">
    <property type="term" value="F:ATP binding"/>
    <property type="evidence" value="ECO:0007669"/>
    <property type="project" value="UniProtKB-UniRule"/>
</dbReference>
<keyword evidence="16" id="KW-0325">Glycoprotein</keyword>
<dbReference type="InterPro" id="IPR003591">
    <property type="entry name" value="Leu-rich_rpt_typical-subtyp"/>
</dbReference>
<keyword evidence="15" id="KW-0675">Receptor</keyword>
<comment type="catalytic activity">
    <reaction evidence="18">
        <text>L-seryl-[protein] + ATP = O-phospho-L-seryl-[protein] + ADP + H(+)</text>
        <dbReference type="Rhea" id="RHEA:17989"/>
        <dbReference type="Rhea" id="RHEA-COMP:9863"/>
        <dbReference type="Rhea" id="RHEA-COMP:11604"/>
        <dbReference type="ChEBI" id="CHEBI:15378"/>
        <dbReference type="ChEBI" id="CHEBI:29999"/>
        <dbReference type="ChEBI" id="CHEBI:30616"/>
        <dbReference type="ChEBI" id="CHEBI:83421"/>
        <dbReference type="ChEBI" id="CHEBI:456216"/>
        <dbReference type="EC" id="2.7.11.1"/>
    </reaction>
</comment>
<dbReference type="InterPro" id="IPR017441">
    <property type="entry name" value="Protein_kinase_ATP_BS"/>
</dbReference>
<evidence type="ECO:0000256" key="16">
    <source>
        <dbReference type="ARBA" id="ARBA00023180"/>
    </source>
</evidence>
<evidence type="ECO:0000256" key="17">
    <source>
        <dbReference type="ARBA" id="ARBA00047899"/>
    </source>
</evidence>
<keyword evidence="22" id="KW-1185">Reference proteome</keyword>
<keyword evidence="9" id="KW-0677">Repeat</keyword>
<name>A0ABD2ZHP3_9GENT</name>
<dbReference type="Pfam" id="PF13855">
    <property type="entry name" value="LRR_8"/>
    <property type="match status" value="1"/>
</dbReference>
<dbReference type="CDD" id="cd14066">
    <property type="entry name" value="STKc_IRAK"/>
    <property type="match status" value="1"/>
</dbReference>
<dbReference type="InterPro" id="IPR008271">
    <property type="entry name" value="Ser/Thr_kinase_AS"/>
</dbReference>
<feature type="binding site" evidence="19">
    <location>
        <position position="671"/>
    </location>
    <ligand>
        <name>ATP</name>
        <dbReference type="ChEBI" id="CHEBI:30616"/>
    </ligand>
</feature>
<dbReference type="InterPro" id="IPR000719">
    <property type="entry name" value="Prot_kinase_dom"/>
</dbReference>
<dbReference type="EC" id="2.7.11.1" evidence="3"/>
<evidence type="ECO:0000256" key="10">
    <source>
        <dbReference type="ARBA" id="ARBA00022741"/>
    </source>
</evidence>
<dbReference type="InterPro" id="IPR011009">
    <property type="entry name" value="Kinase-like_dom_sf"/>
</dbReference>
<dbReference type="AlphaFoldDB" id="A0ABD2ZHP3"/>
<dbReference type="PANTHER" id="PTHR45974">
    <property type="entry name" value="RECEPTOR-LIKE PROTEIN 55"/>
    <property type="match status" value="1"/>
</dbReference>
<dbReference type="InterPro" id="IPR032675">
    <property type="entry name" value="LRR_dom_sf"/>
</dbReference>
<dbReference type="EMBL" id="JBJUIK010000009">
    <property type="protein sequence ID" value="KAL3517942.1"/>
    <property type="molecule type" value="Genomic_DNA"/>
</dbReference>
<organism evidence="21 22">
    <name type="scientific">Cinchona calisaya</name>
    <dbReference type="NCBI Taxonomy" id="153742"/>
    <lineage>
        <taxon>Eukaryota</taxon>
        <taxon>Viridiplantae</taxon>
        <taxon>Streptophyta</taxon>
        <taxon>Embryophyta</taxon>
        <taxon>Tracheophyta</taxon>
        <taxon>Spermatophyta</taxon>
        <taxon>Magnoliopsida</taxon>
        <taxon>eudicotyledons</taxon>
        <taxon>Gunneridae</taxon>
        <taxon>Pentapetalae</taxon>
        <taxon>asterids</taxon>
        <taxon>lamiids</taxon>
        <taxon>Gentianales</taxon>
        <taxon>Rubiaceae</taxon>
        <taxon>Cinchonoideae</taxon>
        <taxon>Cinchoneae</taxon>
        <taxon>Cinchona</taxon>
    </lineage>
</organism>
<dbReference type="PROSITE" id="PS51450">
    <property type="entry name" value="LRR"/>
    <property type="match status" value="1"/>
</dbReference>
<dbReference type="GO" id="GO:0006952">
    <property type="term" value="P:defense response"/>
    <property type="evidence" value="ECO:0007669"/>
    <property type="project" value="UniProtKB-ARBA"/>
</dbReference>
<evidence type="ECO:0000256" key="1">
    <source>
        <dbReference type="ARBA" id="ARBA00004479"/>
    </source>
</evidence>
<dbReference type="PROSITE" id="PS00107">
    <property type="entry name" value="PROTEIN_KINASE_ATP"/>
    <property type="match status" value="1"/>
</dbReference>
<evidence type="ECO:0000256" key="9">
    <source>
        <dbReference type="ARBA" id="ARBA00022737"/>
    </source>
</evidence>
<evidence type="ECO:0000256" key="2">
    <source>
        <dbReference type="ARBA" id="ARBA00008684"/>
    </source>
</evidence>
<evidence type="ECO:0000256" key="15">
    <source>
        <dbReference type="ARBA" id="ARBA00023170"/>
    </source>
</evidence>
<evidence type="ECO:0000259" key="20">
    <source>
        <dbReference type="PROSITE" id="PS50011"/>
    </source>
</evidence>
<dbReference type="Pfam" id="PF08263">
    <property type="entry name" value="LRRNT_2"/>
    <property type="match status" value="1"/>
</dbReference>
<dbReference type="GO" id="GO:0051707">
    <property type="term" value="P:response to other organism"/>
    <property type="evidence" value="ECO:0007669"/>
    <property type="project" value="UniProtKB-ARBA"/>
</dbReference>
<dbReference type="InterPro" id="IPR013210">
    <property type="entry name" value="LRR_N_plant-typ"/>
</dbReference>
<keyword evidence="14" id="KW-0472">Membrane</keyword>
<evidence type="ECO:0000256" key="8">
    <source>
        <dbReference type="ARBA" id="ARBA00022729"/>
    </source>
</evidence>
<dbReference type="GO" id="GO:0004674">
    <property type="term" value="F:protein serine/threonine kinase activity"/>
    <property type="evidence" value="ECO:0007669"/>
    <property type="project" value="UniProtKB-KW"/>
</dbReference>
<dbReference type="InterPro" id="IPR001611">
    <property type="entry name" value="Leu-rich_rpt"/>
</dbReference>
<sequence length="975" mass="107565">MLFLLMLEMLGNCRKLDLFGMPQSRISLLGVSFIVWLCWSLLLIGVDSQTTHPDEARALQSIRKELIDPNGNLSNWKTGDPCTSNWTGILCSNQTLDDDYLHVIELQLLGMNLSGILSPELGRLSYMQILDVMWNRITGNIPKEIGNITSLQLLLLNGNQLTGSLPEEIGNLSNLDRIQIDQNNISGPIPKSFANLSKVKHFHMNNNSISGQIPIELSRLPSLVHLLLDNNNLSGYLPPELSEMPSLLILQLDNNNFGGSMIPASYGNMSHLLKLSLRNCNLQGPIPDLSNLHNLLYIDISFNQLSGPIPSNTLSQNITTVDLSYNSLTGTIPTNFASLPFLQSLSLANNSLNGSVPSIIWQNRTSNSSELLILDLQNNKLSNISGSLILPANVTVRLQGNPICSNSNLVQFCGSENEVVARILISSNDSQCPPQSCPHPYEYTPQSYPVPCFCAAPLLVGYRLKSPGFSDYRPYLNQFEVYLSSGLRLYPYQLNVGTPAWDKGPRLRTYLRIFPVFVDNNTNVFNDSEVLRIRGMFTGWRIYDSSIFGPYELLNFTLLDPYRHVVPLSSSSGISKGAIAGIVLGAIAGASTLSALVTLLILRLHTKKQHAVSRRRRSSRASIKIDGVKEFTYDEMASATKNFDSSCVVGQGGYGIVYKGILADETVVAIKRAQGGSLQGEKEFLTEIELLSRLHHRNLLSLVGYCDEEAEQMLVYEFMPNGTLRQLISGKSKEPLTLAMRLRIASDSAKGILYLHTEADPPIFHRDIKANNILLDSKFTAKVADFGISRLAPVPDVGGMVPDHVSTVVKGTPGYLDPEYFLTHKLTDKSDVYSLGVVFLELLTGMHPISRGKNIVREVNSAYDSGKIFSVIDDRMGSYPSECVEKFITLALNCCQDETDARPSMAEVVRELERIWLMMPVSDTKLVDSLVTDPGKFETTTTSSPSSYTLENPYVSSDVSGSNLLSGVVHTITPR</sequence>
<gene>
    <name evidence="21" type="ORF">ACH5RR_020531</name>
</gene>
<keyword evidence="4" id="KW-0723">Serine/threonine-protein kinase</keyword>
<dbReference type="Pfam" id="PF00069">
    <property type="entry name" value="Pkinase"/>
    <property type="match status" value="1"/>
</dbReference>
<dbReference type="PROSITE" id="PS00108">
    <property type="entry name" value="PROTEIN_KINASE_ST"/>
    <property type="match status" value="1"/>
</dbReference>
<dbReference type="SMART" id="SM00220">
    <property type="entry name" value="S_TKc"/>
    <property type="match status" value="1"/>
</dbReference>
<evidence type="ECO:0000313" key="22">
    <source>
        <dbReference type="Proteomes" id="UP001630127"/>
    </source>
</evidence>
<comment type="subcellular location">
    <subcellularLocation>
        <location evidence="1">Membrane</location>
        <topology evidence="1">Single-pass type I membrane protein</topology>
    </subcellularLocation>
</comment>
<dbReference type="PROSITE" id="PS50011">
    <property type="entry name" value="PROTEIN_KINASE_DOM"/>
    <property type="match status" value="1"/>
</dbReference>
<evidence type="ECO:0000256" key="5">
    <source>
        <dbReference type="ARBA" id="ARBA00022614"/>
    </source>
</evidence>
<evidence type="ECO:0000256" key="19">
    <source>
        <dbReference type="PROSITE-ProRule" id="PRU10141"/>
    </source>
</evidence>
<dbReference type="GO" id="GO:0016020">
    <property type="term" value="C:membrane"/>
    <property type="evidence" value="ECO:0007669"/>
    <property type="project" value="UniProtKB-SubCell"/>
</dbReference>
<evidence type="ECO:0000256" key="11">
    <source>
        <dbReference type="ARBA" id="ARBA00022777"/>
    </source>
</evidence>
<dbReference type="Proteomes" id="UP001630127">
    <property type="component" value="Unassembled WGS sequence"/>
</dbReference>
<dbReference type="PANTHER" id="PTHR45974:SF134">
    <property type="entry name" value="OS01G0960400 PROTEIN"/>
    <property type="match status" value="1"/>
</dbReference>
<evidence type="ECO:0000256" key="13">
    <source>
        <dbReference type="ARBA" id="ARBA00022989"/>
    </source>
</evidence>
<keyword evidence="11" id="KW-0418">Kinase</keyword>
<keyword evidence="7" id="KW-0812">Transmembrane</keyword>
<keyword evidence="8" id="KW-0732">Signal</keyword>
<keyword evidence="12 19" id="KW-0067">ATP-binding</keyword>
<dbReference type="FunFam" id="1.10.510.10:FF:000453">
    <property type="entry name" value="LRR receptor-like serine/threonine-protein kinase HSL2"/>
    <property type="match status" value="1"/>
</dbReference>
<comment type="catalytic activity">
    <reaction evidence="17">
        <text>L-threonyl-[protein] + ATP = O-phospho-L-threonyl-[protein] + ADP + H(+)</text>
        <dbReference type="Rhea" id="RHEA:46608"/>
        <dbReference type="Rhea" id="RHEA-COMP:11060"/>
        <dbReference type="Rhea" id="RHEA-COMP:11605"/>
        <dbReference type="ChEBI" id="CHEBI:15378"/>
        <dbReference type="ChEBI" id="CHEBI:30013"/>
        <dbReference type="ChEBI" id="CHEBI:30616"/>
        <dbReference type="ChEBI" id="CHEBI:61977"/>
        <dbReference type="ChEBI" id="CHEBI:456216"/>
        <dbReference type="EC" id="2.7.11.1"/>
    </reaction>
</comment>
<keyword evidence="6" id="KW-0808">Transferase</keyword>
<dbReference type="Gene3D" id="1.10.510.10">
    <property type="entry name" value="Transferase(Phosphotransferase) domain 1"/>
    <property type="match status" value="1"/>
</dbReference>
<proteinExistence type="inferred from homology"/>
<evidence type="ECO:0000256" key="6">
    <source>
        <dbReference type="ARBA" id="ARBA00022679"/>
    </source>
</evidence>